<evidence type="ECO:0000256" key="1">
    <source>
        <dbReference type="SAM" id="MobiDB-lite"/>
    </source>
</evidence>
<evidence type="ECO:0008006" key="5">
    <source>
        <dbReference type="Google" id="ProtNLM"/>
    </source>
</evidence>
<evidence type="ECO:0000256" key="2">
    <source>
        <dbReference type="SAM" id="Phobius"/>
    </source>
</evidence>
<gene>
    <name evidence="3" type="ORF">DM860_003357</name>
</gene>
<sequence>MDNSGGTFPAADAEIELNPEKMNKEFQLDPVSSKLASDLENKEREEAGKRAREKERKDEAMQRLKTAVLISAAAVAVAGAVFAITKKLREK</sequence>
<dbReference type="PANTHER" id="PTHR37741">
    <property type="entry name" value="TRANSMEMBRANE PROTEIN"/>
    <property type="match status" value="1"/>
</dbReference>
<dbReference type="PANTHER" id="PTHR37741:SF1">
    <property type="entry name" value="TRANSMEMBRANE PROTEIN"/>
    <property type="match status" value="1"/>
</dbReference>
<evidence type="ECO:0000313" key="3">
    <source>
        <dbReference type="EMBL" id="RAL44598.1"/>
    </source>
</evidence>
<keyword evidence="2" id="KW-1133">Transmembrane helix</keyword>
<organism evidence="3 4">
    <name type="scientific">Cuscuta australis</name>
    <dbReference type="NCBI Taxonomy" id="267555"/>
    <lineage>
        <taxon>Eukaryota</taxon>
        <taxon>Viridiplantae</taxon>
        <taxon>Streptophyta</taxon>
        <taxon>Embryophyta</taxon>
        <taxon>Tracheophyta</taxon>
        <taxon>Spermatophyta</taxon>
        <taxon>Magnoliopsida</taxon>
        <taxon>eudicotyledons</taxon>
        <taxon>Gunneridae</taxon>
        <taxon>Pentapetalae</taxon>
        <taxon>asterids</taxon>
        <taxon>lamiids</taxon>
        <taxon>Solanales</taxon>
        <taxon>Convolvulaceae</taxon>
        <taxon>Cuscuteae</taxon>
        <taxon>Cuscuta</taxon>
        <taxon>Cuscuta subgen. Grammica</taxon>
        <taxon>Cuscuta sect. Cleistogrammica</taxon>
    </lineage>
</organism>
<evidence type="ECO:0000313" key="4">
    <source>
        <dbReference type="Proteomes" id="UP000249390"/>
    </source>
</evidence>
<dbReference type="AlphaFoldDB" id="A0A328DIY9"/>
<protein>
    <recommendedName>
        <fullName evidence="5">Transmembrane protein</fullName>
    </recommendedName>
</protein>
<proteinExistence type="predicted"/>
<name>A0A328DIY9_9ASTE</name>
<keyword evidence="2" id="KW-0812">Transmembrane</keyword>
<reference evidence="3 4" key="1">
    <citation type="submission" date="2018-06" db="EMBL/GenBank/DDBJ databases">
        <title>The Genome of Cuscuta australis (Dodder) Provides Insight into the Evolution of Plant Parasitism.</title>
        <authorList>
            <person name="Liu H."/>
        </authorList>
    </citation>
    <scope>NUCLEOTIDE SEQUENCE [LARGE SCALE GENOMIC DNA]</scope>
    <source>
        <strain evidence="4">cv. Yunnan</strain>
        <tissue evidence="3">Vines</tissue>
    </source>
</reference>
<feature type="transmembrane region" description="Helical" evidence="2">
    <location>
        <begin position="66"/>
        <end position="85"/>
    </location>
</feature>
<feature type="compositionally biased region" description="Basic and acidic residues" evidence="1">
    <location>
        <begin position="37"/>
        <end position="58"/>
    </location>
</feature>
<dbReference type="Proteomes" id="UP000249390">
    <property type="component" value="Unassembled WGS sequence"/>
</dbReference>
<feature type="region of interest" description="Disordered" evidence="1">
    <location>
        <begin position="21"/>
        <end position="58"/>
    </location>
</feature>
<accession>A0A328DIY9</accession>
<keyword evidence="2" id="KW-0472">Membrane</keyword>
<dbReference type="EMBL" id="NQVE01000142">
    <property type="protein sequence ID" value="RAL44598.1"/>
    <property type="molecule type" value="Genomic_DNA"/>
</dbReference>
<comment type="caution">
    <text evidence="3">The sequence shown here is derived from an EMBL/GenBank/DDBJ whole genome shotgun (WGS) entry which is preliminary data.</text>
</comment>
<keyword evidence="4" id="KW-1185">Reference proteome</keyword>